<evidence type="ECO:0000313" key="1">
    <source>
        <dbReference type="EMBL" id="AYB70116.1"/>
    </source>
</evidence>
<organism evidence="1 2">
    <name type="scientific">Microbacterium phage OneinaGillian</name>
    <dbReference type="NCBI Taxonomy" id="2301604"/>
    <lineage>
        <taxon>Viruses</taxon>
        <taxon>Duplodnaviria</taxon>
        <taxon>Heunggongvirae</taxon>
        <taxon>Uroviricota</taxon>
        <taxon>Caudoviricetes</taxon>
        <taxon>Gillianvirus</taxon>
        <taxon>Gillianvirus oneinagillian</taxon>
    </lineage>
</organism>
<protein>
    <submittedName>
        <fullName evidence="1">Uncharacterized protein</fullName>
    </submittedName>
</protein>
<accession>A0A385UG56</accession>
<reference evidence="1 2" key="1">
    <citation type="submission" date="2018-08" db="EMBL/GenBank/DDBJ databases">
        <authorList>
            <person name="Miller G.E."/>
            <person name="Abrahams R."/>
            <person name="Bazan D.C."/>
            <person name="Beglau B.C."/>
            <person name="Blaylock E.C."/>
            <person name="Choi J.D."/>
            <person name="Grewal S.K."/>
            <person name="Hernandez E.V."/>
            <person name="Kim D.J."/>
            <person name="Kim K."/>
            <person name="Lee Y."/>
            <person name="Linde M.K."/>
            <person name="Lopez M.B."/>
            <person name="Pangalila E."/>
            <person name="Parker M.A."/>
            <person name="Specht R.C."/>
            <person name="Teng M.C."/>
            <person name="Toledo B."/>
            <person name="Tran S."/>
            <person name="Yu H."/>
            <person name="Kalaj N."/>
            <person name="Muthiah A.S."/>
            <person name="Dean N.S."/>
            <person name="Diaz A."/>
            <person name="Garlena R.A."/>
            <person name="Russell D.A."/>
            <person name="Pope W.H."/>
            <person name="Jacobs-Sera D."/>
            <person name="Hatfull G.F."/>
        </authorList>
    </citation>
    <scope>NUCLEOTIDE SEQUENCE [LARGE SCALE GENOMIC DNA]</scope>
</reference>
<dbReference type="GeneID" id="55003681"/>
<dbReference type="RefSeq" id="YP_009812612.1">
    <property type="nucleotide sequence ID" value="NC_048068.1"/>
</dbReference>
<evidence type="ECO:0000313" key="2">
    <source>
        <dbReference type="Proteomes" id="UP000279330"/>
    </source>
</evidence>
<gene>
    <name evidence="1" type="primary">6</name>
    <name evidence="1" type="ORF">SEA_ONEIAGILLIAN_6</name>
</gene>
<dbReference type="Proteomes" id="UP000279330">
    <property type="component" value="Segment"/>
</dbReference>
<sequence>MEHLNIWPILGIPLAAIVASAAILAHALLKRGR</sequence>
<proteinExistence type="predicted"/>
<name>A0A385UG56_9CAUD</name>
<keyword evidence="2" id="KW-1185">Reference proteome</keyword>
<dbReference type="EMBL" id="MH727556">
    <property type="protein sequence ID" value="AYB70116.1"/>
    <property type="molecule type" value="Genomic_DNA"/>
</dbReference>
<dbReference type="KEGG" id="vg:55003681"/>